<evidence type="ECO:0000313" key="2">
    <source>
        <dbReference type="Proteomes" id="UP000823775"/>
    </source>
</evidence>
<proteinExistence type="predicted"/>
<name>A0ABS8W383_DATST</name>
<keyword evidence="2" id="KW-1185">Reference proteome</keyword>
<gene>
    <name evidence="1" type="ORF">HAX54_043432</name>
</gene>
<comment type="caution">
    <text evidence="1">The sequence shown here is derived from an EMBL/GenBank/DDBJ whole genome shotgun (WGS) entry which is preliminary data.</text>
</comment>
<dbReference type="EMBL" id="JACEIK010006491">
    <property type="protein sequence ID" value="MCE2055791.1"/>
    <property type="molecule type" value="Genomic_DNA"/>
</dbReference>
<evidence type="ECO:0000313" key="1">
    <source>
        <dbReference type="EMBL" id="MCE2055791.1"/>
    </source>
</evidence>
<dbReference type="Proteomes" id="UP000823775">
    <property type="component" value="Unassembled WGS sequence"/>
</dbReference>
<organism evidence="1 2">
    <name type="scientific">Datura stramonium</name>
    <name type="common">Jimsonweed</name>
    <name type="synonym">Common thornapple</name>
    <dbReference type="NCBI Taxonomy" id="4076"/>
    <lineage>
        <taxon>Eukaryota</taxon>
        <taxon>Viridiplantae</taxon>
        <taxon>Streptophyta</taxon>
        <taxon>Embryophyta</taxon>
        <taxon>Tracheophyta</taxon>
        <taxon>Spermatophyta</taxon>
        <taxon>Magnoliopsida</taxon>
        <taxon>eudicotyledons</taxon>
        <taxon>Gunneridae</taxon>
        <taxon>Pentapetalae</taxon>
        <taxon>asterids</taxon>
        <taxon>lamiids</taxon>
        <taxon>Solanales</taxon>
        <taxon>Solanaceae</taxon>
        <taxon>Solanoideae</taxon>
        <taxon>Datureae</taxon>
        <taxon>Datura</taxon>
    </lineage>
</organism>
<sequence length="67" mass="7366">MVLVSVVIAVKSATSPSRTRELRPAPTIRAMRSSIERWDGEIDWVNWGATRVVEEYGSFSAKGASTV</sequence>
<accession>A0ABS8W383</accession>
<protein>
    <submittedName>
        <fullName evidence="1">Uncharacterized protein</fullName>
    </submittedName>
</protein>
<reference evidence="1 2" key="1">
    <citation type="journal article" date="2021" name="BMC Genomics">
        <title>Datura genome reveals duplications of psychoactive alkaloid biosynthetic genes and high mutation rate following tissue culture.</title>
        <authorList>
            <person name="Rajewski A."/>
            <person name="Carter-House D."/>
            <person name="Stajich J."/>
            <person name="Litt A."/>
        </authorList>
    </citation>
    <scope>NUCLEOTIDE SEQUENCE [LARGE SCALE GENOMIC DNA]</scope>
    <source>
        <strain evidence="1">AR-01</strain>
    </source>
</reference>